<accession>A0A8I6WHS1</accession>
<feature type="region of interest" description="Disordered" evidence="1">
    <location>
        <begin position="112"/>
        <end position="145"/>
    </location>
</feature>
<feature type="compositionally biased region" description="Low complexity" evidence="1">
    <location>
        <begin position="127"/>
        <end position="138"/>
    </location>
</feature>
<reference evidence="2" key="2">
    <citation type="submission" date="2020-10" db="EMBL/GenBank/DDBJ databases">
        <authorList>
            <person name="Scholz U."/>
            <person name="Mascher M."/>
            <person name="Fiebig A."/>
        </authorList>
    </citation>
    <scope>NUCLEOTIDE SEQUENCE [LARGE SCALE GENOMIC DNA]</scope>
    <source>
        <strain evidence="2">cv. Morex</strain>
    </source>
</reference>
<evidence type="ECO:0000313" key="3">
    <source>
        <dbReference type="Proteomes" id="UP000011116"/>
    </source>
</evidence>
<protein>
    <submittedName>
        <fullName evidence="2">Uncharacterized protein</fullName>
    </submittedName>
</protein>
<dbReference type="AlphaFoldDB" id="A0A8I6WHS1"/>
<reference evidence="2" key="3">
    <citation type="submission" date="2022-01" db="UniProtKB">
        <authorList>
            <consortium name="EnsemblPlants"/>
        </authorList>
    </citation>
    <scope>IDENTIFICATION</scope>
    <source>
        <strain evidence="2">subsp. vulgare</strain>
    </source>
</reference>
<sequence>MAAEFRRRPRALAALMRGARHRDRADPGVLTEGRTPAAQVHLDNQPLWTAYFQRRHAEQLASTNSAPARRGHHNFEGCRQRWGVPGCMLHAVLEHLEGGNMPLLEYPVPSFSSRSGSSWLPRRIAESSSSSSGSRSSGAAMLPDAIKPEPREMLLRWRSRGGNLVINEGRHQPSPPRAHHRLVKTKKEPTTTVAVKQEHEAMVVELDASLKWSRNDYMREEVERERRAL</sequence>
<proteinExistence type="predicted"/>
<reference evidence="3" key="1">
    <citation type="journal article" date="2012" name="Nature">
        <title>A physical, genetic and functional sequence assembly of the barley genome.</title>
        <authorList>
            <consortium name="The International Barley Genome Sequencing Consortium"/>
            <person name="Mayer K.F."/>
            <person name="Waugh R."/>
            <person name="Brown J.W."/>
            <person name="Schulman A."/>
            <person name="Langridge P."/>
            <person name="Platzer M."/>
            <person name="Fincher G.B."/>
            <person name="Muehlbauer G.J."/>
            <person name="Sato K."/>
            <person name="Close T.J."/>
            <person name="Wise R.P."/>
            <person name="Stein N."/>
        </authorList>
    </citation>
    <scope>NUCLEOTIDE SEQUENCE [LARGE SCALE GENOMIC DNA]</scope>
    <source>
        <strain evidence="3">cv. Morex</strain>
    </source>
</reference>
<evidence type="ECO:0000256" key="1">
    <source>
        <dbReference type="SAM" id="MobiDB-lite"/>
    </source>
</evidence>
<dbReference type="Gramene" id="HORVU.MOREX.r2.1HG0018710.1">
    <property type="protein sequence ID" value="HORVU.MOREX.r2.1HG0018710.1.CDS.1"/>
    <property type="gene ID" value="HORVU.MOREX.r2.1HG0018710"/>
</dbReference>
<dbReference type="Proteomes" id="UP000011116">
    <property type="component" value="Chromosome 1H"/>
</dbReference>
<dbReference type="Gramene" id="HORVU.MOREX.r3.1HG0023550.1">
    <property type="protein sequence ID" value="HORVU.MOREX.r3.1HG0023550.1.CDS1"/>
    <property type="gene ID" value="HORVU.MOREX.r3.1HG0023550"/>
</dbReference>
<dbReference type="EnsemblPlants" id="HORVU.MOREX.r3.1HG0023550.1">
    <property type="protein sequence ID" value="HORVU.MOREX.r3.1HG0023550.1.CDS1"/>
    <property type="gene ID" value="HORVU.MOREX.r3.1HG0023550"/>
</dbReference>
<evidence type="ECO:0000313" key="2">
    <source>
        <dbReference type="EnsemblPlants" id="HORVU.MOREX.r3.1HG0023550.1.CDS1"/>
    </source>
</evidence>
<name>A0A8I6WHS1_HORVV</name>
<organism evidence="2 3">
    <name type="scientific">Hordeum vulgare subsp. vulgare</name>
    <name type="common">Domesticated barley</name>
    <dbReference type="NCBI Taxonomy" id="112509"/>
    <lineage>
        <taxon>Eukaryota</taxon>
        <taxon>Viridiplantae</taxon>
        <taxon>Streptophyta</taxon>
        <taxon>Embryophyta</taxon>
        <taxon>Tracheophyta</taxon>
        <taxon>Spermatophyta</taxon>
        <taxon>Magnoliopsida</taxon>
        <taxon>Liliopsida</taxon>
        <taxon>Poales</taxon>
        <taxon>Poaceae</taxon>
        <taxon>BOP clade</taxon>
        <taxon>Pooideae</taxon>
        <taxon>Triticodae</taxon>
        <taxon>Triticeae</taxon>
        <taxon>Hordeinae</taxon>
        <taxon>Hordeum</taxon>
    </lineage>
</organism>
<keyword evidence="3" id="KW-1185">Reference proteome</keyword>